<dbReference type="AlphaFoldDB" id="A0AA39Y0U1"/>
<evidence type="ECO:0000313" key="3">
    <source>
        <dbReference type="Proteomes" id="UP001174936"/>
    </source>
</evidence>
<evidence type="ECO:0000256" key="1">
    <source>
        <dbReference type="SAM" id="MobiDB-lite"/>
    </source>
</evidence>
<protein>
    <submittedName>
        <fullName evidence="2">Uncharacterized protein</fullName>
    </submittedName>
</protein>
<gene>
    <name evidence="2" type="ORF">B0T16DRAFT_416833</name>
</gene>
<evidence type="ECO:0000313" key="2">
    <source>
        <dbReference type="EMBL" id="KAK0643906.1"/>
    </source>
</evidence>
<comment type="caution">
    <text evidence="2">The sequence shown here is derived from an EMBL/GenBank/DDBJ whole genome shotgun (WGS) entry which is preliminary data.</text>
</comment>
<reference evidence="2" key="1">
    <citation type="submission" date="2023-06" db="EMBL/GenBank/DDBJ databases">
        <title>Genome-scale phylogeny and comparative genomics of the fungal order Sordariales.</title>
        <authorList>
            <consortium name="Lawrence Berkeley National Laboratory"/>
            <person name="Hensen N."/>
            <person name="Bonometti L."/>
            <person name="Westerberg I."/>
            <person name="Brannstrom I.O."/>
            <person name="Guillou S."/>
            <person name="Cros-Aarteil S."/>
            <person name="Calhoun S."/>
            <person name="Haridas S."/>
            <person name="Kuo A."/>
            <person name="Mondo S."/>
            <person name="Pangilinan J."/>
            <person name="Riley R."/>
            <person name="Labutti K."/>
            <person name="Andreopoulos B."/>
            <person name="Lipzen A."/>
            <person name="Chen C."/>
            <person name="Yanf M."/>
            <person name="Daum C."/>
            <person name="Ng V."/>
            <person name="Clum A."/>
            <person name="Steindorff A."/>
            <person name="Ohm R."/>
            <person name="Martin F."/>
            <person name="Silar P."/>
            <person name="Natvig D."/>
            <person name="Lalanne C."/>
            <person name="Gautier V."/>
            <person name="Ament-Velasquez S.L."/>
            <person name="Kruys A."/>
            <person name="Hutchinson M.I."/>
            <person name="Powell A.J."/>
            <person name="Barry K."/>
            <person name="Miller A.N."/>
            <person name="Grigoriev I.V."/>
            <person name="Debuchy R."/>
            <person name="Gladieux P."/>
            <person name="Thoren M.H."/>
            <person name="Johannesson H."/>
        </authorList>
    </citation>
    <scope>NUCLEOTIDE SEQUENCE</scope>
    <source>
        <strain evidence="2">SMH2532-1</strain>
    </source>
</reference>
<organism evidence="2 3">
    <name type="scientific">Cercophora newfieldiana</name>
    <dbReference type="NCBI Taxonomy" id="92897"/>
    <lineage>
        <taxon>Eukaryota</taxon>
        <taxon>Fungi</taxon>
        <taxon>Dikarya</taxon>
        <taxon>Ascomycota</taxon>
        <taxon>Pezizomycotina</taxon>
        <taxon>Sordariomycetes</taxon>
        <taxon>Sordariomycetidae</taxon>
        <taxon>Sordariales</taxon>
        <taxon>Lasiosphaeriaceae</taxon>
        <taxon>Cercophora</taxon>
    </lineage>
</organism>
<sequence length="62" mass="6629">MGAVAKPSSTTPPSPREKIAQLLRDERSAREALESCSVPGQPPQPTNLAQPRRSSKEDECAA</sequence>
<feature type="region of interest" description="Disordered" evidence="1">
    <location>
        <begin position="29"/>
        <end position="62"/>
    </location>
</feature>
<dbReference type="EMBL" id="JAULSV010000005">
    <property type="protein sequence ID" value="KAK0643906.1"/>
    <property type="molecule type" value="Genomic_DNA"/>
</dbReference>
<accession>A0AA39Y0U1</accession>
<name>A0AA39Y0U1_9PEZI</name>
<dbReference type="Proteomes" id="UP001174936">
    <property type="component" value="Unassembled WGS sequence"/>
</dbReference>
<proteinExistence type="predicted"/>
<keyword evidence="3" id="KW-1185">Reference proteome</keyword>